<dbReference type="Pfam" id="PF04134">
    <property type="entry name" value="DCC1-like"/>
    <property type="match status" value="1"/>
</dbReference>
<name>A0A286E1R4_9NEIS</name>
<dbReference type="GO" id="GO:0015035">
    <property type="term" value="F:protein-disulfide reductase activity"/>
    <property type="evidence" value="ECO:0007669"/>
    <property type="project" value="InterPro"/>
</dbReference>
<gene>
    <name evidence="1" type="ORF">SAMN02746062_00055</name>
</gene>
<proteinExistence type="predicted"/>
<dbReference type="EMBL" id="OCNF01000001">
    <property type="protein sequence ID" value="SOD64829.1"/>
    <property type="molecule type" value="Genomic_DNA"/>
</dbReference>
<protein>
    <submittedName>
        <fullName evidence="1">Predicted thiol-disulfide oxidoreductase YuxK, DCC family</fullName>
    </submittedName>
</protein>
<organism evidence="1 2">
    <name type="scientific">Alysiella filiformis DSM 16848</name>
    <dbReference type="NCBI Taxonomy" id="1120981"/>
    <lineage>
        <taxon>Bacteria</taxon>
        <taxon>Pseudomonadati</taxon>
        <taxon>Pseudomonadota</taxon>
        <taxon>Betaproteobacteria</taxon>
        <taxon>Neisseriales</taxon>
        <taxon>Neisseriaceae</taxon>
        <taxon>Alysiella</taxon>
    </lineage>
</organism>
<evidence type="ECO:0000313" key="1">
    <source>
        <dbReference type="EMBL" id="SOD64829.1"/>
    </source>
</evidence>
<dbReference type="InterPro" id="IPR007263">
    <property type="entry name" value="DCC1-like"/>
</dbReference>
<dbReference type="AlphaFoldDB" id="A0A286E1R4"/>
<dbReference type="InterPro" id="IPR044691">
    <property type="entry name" value="DCC1_Trx"/>
</dbReference>
<evidence type="ECO:0000313" key="2">
    <source>
        <dbReference type="Proteomes" id="UP000219669"/>
    </source>
</evidence>
<accession>A0A286E1R4</accession>
<dbReference type="Proteomes" id="UP000219669">
    <property type="component" value="Unassembled WGS sequence"/>
</dbReference>
<reference evidence="1 2" key="1">
    <citation type="submission" date="2017-09" db="EMBL/GenBank/DDBJ databases">
        <authorList>
            <person name="Ehlers B."/>
            <person name="Leendertz F.H."/>
        </authorList>
    </citation>
    <scope>NUCLEOTIDE SEQUENCE [LARGE SCALE GENOMIC DNA]</scope>
    <source>
        <strain evidence="1 2">DSM 16848</strain>
    </source>
</reference>
<sequence length="128" mass="14991">MKPHQFFYDAECPLCVRAVNLRMQGANADHVQPLSVQGNENWLLQHGITPQQAMRDLYAIRNDGTVLNGMPALRLIYSETLAWVRWSRLPILRPLCDWAYPKIARNRYKIPRWLLRKPHCESGTCYKK</sequence>
<dbReference type="PANTHER" id="PTHR34290">
    <property type="entry name" value="SI:CH73-390P7.2"/>
    <property type="match status" value="1"/>
</dbReference>
<dbReference type="RefSeq" id="WP_224446367.1">
    <property type="nucleotide sequence ID" value="NZ_CP083931.1"/>
</dbReference>
<dbReference type="PANTHER" id="PTHR34290:SF2">
    <property type="entry name" value="OS04G0668800 PROTEIN"/>
    <property type="match status" value="1"/>
</dbReference>
<keyword evidence="2" id="KW-1185">Reference proteome</keyword>